<evidence type="ECO:0000313" key="2">
    <source>
        <dbReference type="Proteomes" id="UP001162483"/>
    </source>
</evidence>
<protein>
    <submittedName>
        <fullName evidence="1">Uncharacterized protein</fullName>
    </submittedName>
</protein>
<feature type="non-terminal residue" evidence="1">
    <location>
        <position position="109"/>
    </location>
</feature>
<dbReference type="Proteomes" id="UP001162483">
    <property type="component" value="Unassembled WGS sequence"/>
</dbReference>
<comment type="caution">
    <text evidence="1">The sequence shown here is derived from an EMBL/GenBank/DDBJ whole genome shotgun (WGS) entry which is preliminary data.</text>
</comment>
<reference evidence="1" key="1">
    <citation type="submission" date="2023-05" db="EMBL/GenBank/DDBJ databases">
        <authorList>
            <person name="Stuckert A."/>
        </authorList>
    </citation>
    <scope>NUCLEOTIDE SEQUENCE</scope>
</reference>
<proteinExistence type="predicted"/>
<gene>
    <name evidence="1" type="ORF">SPARVUS_LOCUS5639308</name>
</gene>
<keyword evidence="2" id="KW-1185">Reference proteome</keyword>
<sequence>MLRFSTKQVKGLQGTCLMQRKVIFHFPHLFVKSILGPGAWRSQSDLGGMKSPILGPSFGNGQETDWSGVCESLLESGPGFWSPPSRGVYVGAREQPQVCMVAQHSLRAD</sequence>
<dbReference type="EMBL" id="CATNWA010011962">
    <property type="protein sequence ID" value="CAI9562596.1"/>
    <property type="molecule type" value="Genomic_DNA"/>
</dbReference>
<organism evidence="1 2">
    <name type="scientific">Staurois parvus</name>
    <dbReference type="NCBI Taxonomy" id="386267"/>
    <lineage>
        <taxon>Eukaryota</taxon>
        <taxon>Metazoa</taxon>
        <taxon>Chordata</taxon>
        <taxon>Craniata</taxon>
        <taxon>Vertebrata</taxon>
        <taxon>Euteleostomi</taxon>
        <taxon>Amphibia</taxon>
        <taxon>Batrachia</taxon>
        <taxon>Anura</taxon>
        <taxon>Neobatrachia</taxon>
        <taxon>Ranoidea</taxon>
        <taxon>Ranidae</taxon>
        <taxon>Staurois</taxon>
    </lineage>
</organism>
<name>A0ABN9CSX1_9NEOB</name>
<accession>A0ABN9CSX1</accession>
<evidence type="ECO:0000313" key="1">
    <source>
        <dbReference type="EMBL" id="CAI9562596.1"/>
    </source>
</evidence>